<feature type="transmembrane region" description="Helical" evidence="1">
    <location>
        <begin position="102"/>
        <end position="125"/>
    </location>
</feature>
<organism evidence="2 3">
    <name type="scientific">Puniceicoccus vermicola</name>
    <dbReference type="NCBI Taxonomy" id="388746"/>
    <lineage>
        <taxon>Bacteria</taxon>
        <taxon>Pseudomonadati</taxon>
        <taxon>Verrucomicrobiota</taxon>
        <taxon>Opitutia</taxon>
        <taxon>Puniceicoccales</taxon>
        <taxon>Puniceicoccaceae</taxon>
        <taxon>Puniceicoccus</taxon>
    </lineage>
</organism>
<name>A0A7X1B138_9BACT</name>
<dbReference type="Proteomes" id="UP000525652">
    <property type="component" value="Unassembled WGS sequence"/>
</dbReference>
<reference evidence="2 3" key="1">
    <citation type="submission" date="2020-07" db="EMBL/GenBank/DDBJ databases">
        <authorList>
            <person name="Feng X."/>
        </authorList>
    </citation>
    <scope>NUCLEOTIDE SEQUENCE [LARGE SCALE GENOMIC DNA]</scope>
    <source>
        <strain evidence="2 3">JCM14086</strain>
    </source>
</reference>
<gene>
    <name evidence="2" type="ORF">H5P30_18060</name>
</gene>
<dbReference type="AlphaFoldDB" id="A0A7X1B138"/>
<evidence type="ECO:0000313" key="3">
    <source>
        <dbReference type="Proteomes" id="UP000525652"/>
    </source>
</evidence>
<feature type="transmembrane region" description="Helical" evidence="1">
    <location>
        <begin position="137"/>
        <end position="157"/>
    </location>
</feature>
<dbReference type="EMBL" id="JACHVA010000129">
    <property type="protein sequence ID" value="MBC2603691.1"/>
    <property type="molecule type" value="Genomic_DNA"/>
</dbReference>
<evidence type="ECO:0000256" key="1">
    <source>
        <dbReference type="SAM" id="Phobius"/>
    </source>
</evidence>
<evidence type="ECO:0000313" key="2">
    <source>
        <dbReference type="EMBL" id="MBC2603691.1"/>
    </source>
</evidence>
<keyword evidence="1" id="KW-0812">Transmembrane</keyword>
<sequence>MKMTCVAKPDRSNQTGWATPPVRLPLRSAEANMETFDIVLPKRMSPRFPDRCVYSGERGADDSVLVIANGQNPISSFFSPLLLLFGWKSVRAPILRRHKWKYYFFSYGRDVVMVALVFLFIFAVMPMLDGNDPNKRIKGAVIVLLMLSPWIAFEVLFPRRFDITMKKDSISYEFSHEDVAEEFAELNLNDR</sequence>
<accession>A0A7X1B138</accession>
<keyword evidence="1" id="KW-1133">Transmembrane helix</keyword>
<keyword evidence="1" id="KW-0472">Membrane</keyword>
<dbReference type="RefSeq" id="WP_185694318.1">
    <property type="nucleotide sequence ID" value="NZ_JACHVA010000129.1"/>
</dbReference>
<keyword evidence="3" id="KW-1185">Reference proteome</keyword>
<protein>
    <submittedName>
        <fullName evidence="2">Uncharacterized protein</fullName>
    </submittedName>
</protein>
<proteinExistence type="predicted"/>
<comment type="caution">
    <text evidence="2">The sequence shown here is derived from an EMBL/GenBank/DDBJ whole genome shotgun (WGS) entry which is preliminary data.</text>
</comment>